<accession>A0ABS0B6P3</accession>
<dbReference type="PANTHER" id="PTHR37089">
    <property type="entry name" value="PROTEIN U-RELATED"/>
    <property type="match status" value="1"/>
</dbReference>
<feature type="chain" id="PRO_5046584056" evidence="1">
    <location>
        <begin position="25"/>
        <end position="317"/>
    </location>
</feature>
<keyword evidence="4" id="KW-1185">Reference proteome</keyword>
<protein>
    <submittedName>
        <fullName evidence="3">Spore coat U domain-containing protein</fullName>
    </submittedName>
</protein>
<proteinExistence type="predicted"/>
<evidence type="ECO:0000256" key="1">
    <source>
        <dbReference type="SAM" id="SignalP"/>
    </source>
</evidence>
<feature type="domain" description="Spore coat protein U/FanG" evidence="2">
    <location>
        <begin position="21"/>
        <end position="155"/>
    </location>
</feature>
<comment type="caution">
    <text evidence="3">The sequence shown here is derived from an EMBL/GenBank/DDBJ whole genome shotgun (WGS) entry which is preliminary data.</text>
</comment>
<dbReference type="Proteomes" id="UP001429984">
    <property type="component" value="Unassembled WGS sequence"/>
</dbReference>
<feature type="signal peptide" evidence="1">
    <location>
        <begin position="1"/>
        <end position="24"/>
    </location>
</feature>
<evidence type="ECO:0000313" key="3">
    <source>
        <dbReference type="EMBL" id="MBF6023329.1"/>
    </source>
</evidence>
<dbReference type="InterPro" id="IPR007893">
    <property type="entry name" value="Spore_coat_U/FanG"/>
</dbReference>
<dbReference type="InterPro" id="IPR053167">
    <property type="entry name" value="Spore_coat_component"/>
</dbReference>
<dbReference type="EMBL" id="JADLZT010000002">
    <property type="protein sequence ID" value="MBF6023329.1"/>
    <property type="molecule type" value="Genomic_DNA"/>
</dbReference>
<keyword evidence="1" id="KW-0732">Signal</keyword>
<dbReference type="PANTHER" id="PTHR37089:SF4">
    <property type="entry name" value="EXPORTED PROTEIN"/>
    <property type="match status" value="1"/>
</dbReference>
<dbReference type="SMART" id="SM00972">
    <property type="entry name" value="SCPU"/>
    <property type="match status" value="2"/>
</dbReference>
<dbReference type="Pfam" id="PF05229">
    <property type="entry name" value="SCPU"/>
    <property type="match status" value="2"/>
</dbReference>
<evidence type="ECO:0000313" key="4">
    <source>
        <dbReference type="Proteomes" id="UP001429984"/>
    </source>
</evidence>
<name>A0ABS0B6P3_9GAMM</name>
<reference evidence="3 4" key="1">
    <citation type="submission" date="2020-11" db="EMBL/GenBank/DDBJ databases">
        <title>Draft Genome Sequence and Secondary Metabolite Biosynthetic Potential of the Lysobacter niastensis Type strain DSM 18481.</title>
        <authorList>
            <person name="Turrini P."/>
            <person name="Artuso I."/>
            <person name="Tescari M."/>
            <person name="Lugli G.A."/>
            <person name="Frangipani E."/>
            <person name="Ventura M."/>
            <person name="Visca P."/>
        </authorList>
    </citation>
    <scope>NUCLEOTIDE SEQUENCE [LARGE SCALE GENOMIC DNA]</scope>
    <source>
        <strain evidence="3 4">DSM 18481</strain>
    </source>
</reference>
<gene>
    <name evidence="3" type="ORF">IU514_04715</name>
</gene>
<feature type="domain" description="Spore coat protein U/FanG" evidence="2">
    <location>
        <begin position="181"/>
        <end position="314"/>
    </location>
</feature>
<dbReference type="RefSeq" id="WP_194929916.1">
    <property type="nucleotide sequence ID" value="NZ_JADLZT010000002.1"/>
</dbReference>
<organism evidence="3 4">
    <name type="scientific">Lysobacter niastensis</name>
    <dbReference type="NCBI Taxonomy" id="380629"/>
    <lineage>
        <taxon>Bacteria</taxon>
        <taxon>Pseudomonadati</taxon>
        <taxon>Pseudomonadota</taxon>
        <taxon>Gammaproteobacteria</taxon>
        <taxon>Lysobacterales</taxon>
        <taxon>Lysobacteraceae</taxon>
        <taxon>Lysobacter</taxon>
    </lineage>
</organism>
<evidence type="ECO:0000259" key="2">
    <source>
        <dbReference type="Pfam" id="PF05229"/>
    </source>
</evidence>
<sequence length="317" mass="32883">MTLRHALAACALLIAVLMAPEARAQSCTRSGQPTLSFGSIAVNPTGQVDGTTNLSLSCSGTPSTTFKVCVGLTNGQDNALSPRKLSNGGSARIDYQVYRDAARSQVWGSRAGTGGAQALEFTATFPSSGFLNLSVPFYGRIFSGQNGLPSGTYSSRMSGSEVTTSYATTLPCSSISGNRRTFRLTANASVAGACSVATTDMAFPTRTALTSQVDATATLSVTCTLNTPYTLMLDGGDIAGNVNNRRMGLDGMPPGVIQYQLYSNSGRSNVWGNTTANDVAGTGAGTAQVYTVYGRVPVQTTPLAGDYEDTVTATVQY</sequence>